<keyword evidence="4" id="KW-0812">Transmembrane</keyword>
<keyword evidence="4" id="KW-0472">Membrane</keyword>
<dbReference type="AlphaFoldDB" id="A0A1F8G3Z9"/>
<keyword evidence="4" id="KW-1133">Transmembrane helix</keyword>
<dbReference type="Gene3D" id="2.60.40.420">
    <property type="entry name" value="Cupredoxins - blue copper proteins"/>
    <property type="match status" value="1"/>
</dbReference>
<keyword evidence="1" id="KW-0479">Metal-binding</keyword>
<proteinExistence type="predicted"/>
<reference evidence="6 7" key="1">
    <citation type="journal article" date="2016" name="Nat. Commun.">
        <title>Thousands of microbial genomes shed light on interconnected biogeochemical processes in an aquifer system.</title>
        <authorList>
            <person name="Anantharaman K."/>
            <person name="Brown C.T."/>
            <person name="Hug L.A."/>
            <person name="Sharon I."/>
            <person name="Castelle C.J."/>
            <person name="Probst A.J."/>
            <person name="Thomas B.C."/>
            <person name="Singh A."/>
            <person name="Wilkins M.J."/>
            <person name="Karaoz U."/>
            <person name="Brodie E.L."/>
            <person name="Williams K.H."/>
            <person name="Hubbard S.S."/>
            <person name="Banfield J.F."/>
        </authorList>
    </citation>
    <scope>NUCLEOTIDE SEQUENCE [LARGE SCALE GENOMIC DNA]</scope>
</reference>
<evidence type="ECO:0000256" key="1">
    <source>
        <dbReference type="ARBA" id="ARBA00022723"/>
    </source>
</evidence>
<dbReference type="InterPro" id="IPR008972">
    <property type="entry name" value="Cupredoxin"/>
</dbReference>
<dbReference type="PANTHER" id="PTHR38439:SF3">
    <property type="entry name" value="COPPER-RESISTANT CUPROPROTEIN COPI"/>
    <property type="match status" value="1"/>
</dbReference>
<dbReference type="Pfam" id="PF13473">
    <property type="entry name" value="Cupredoxin_1"/>
    <property type="match status" value="1"/>
</dbReference>
<feature type="domain" description="EfeO-type cupredoxin-like" evidence="5">
    <location>
        <begin position="76"/>
        <end position="167"/>
    </location>
</feature>
<evidence type="ECO:0000256" key="3">
    <source>
        <dbReference type="SAM" id="MobiDB-lite"/>
    </source>
</evidence>
<organism evidence="6 7">
    <name type="scientific">Candidatus Yanofskybacteria bacterium RIFCSPHIGHO2_12_FULL_45_19b</name>
    <dbReference type="NCBI Taxonomy" id="1802689"/>
    <lineage>
        <taxon>Bacteria</taxon>
        <taxon>Candidatus Yanofskyibacteriota</taxon>
    </lineage>
</organism>
<dbReference type="InterPro" id="IPR033138">
    <property type="entry name" value="Cu_oxidase_CS"/>
</dbReference>
<dbReference type="InterPro" id="IPR050845">
    <property type="entry name" value="Cu-binding_ET"/>
</dbReference>
<evidence type="ECO:0000313" key="6">
    <source>
        <dbReference type="EMBL" id="OGN20052.1"/>
    </source>
</evidence>
<dbReference type="PANTHER" id="PTHR38439">
    <property type="entry name" value="AURACYANIN-B"/>
    <property type="match status" value="1"/>
</dbReference>
<evidence type="ECO:0000256" key="4">
    <source>
        <dbReference type="SAM" id="Phobius"/>
    </source>
</evidence>
<evidence type="ECO:0000313" key="7">
    <source>
        <dbReference type="Proteomes" id="UP000177478"/>
    </source>
</evidence>
<name>A0A1F8G3Z9_9BACT</name>
<evidence type="ECO:0000259" key="5">
    <source>
        <dbReference type="Pfam" id="PF13473"/>
    </source>
</evidence>
<dbReference type="Proteomes" id="UP000177478">
    <property type="component" value="Unassembled WGS sequence"/>
</dbReference>
<feature type="compositionally biased region" description="Low complexity" evidence="3">
    <location>
        <begin position="49"/>
        <end position="61"/>
    </location>
</feature>
<dbReference type="InterPro" id="IPR028096">
    <property type="entry name" value="EfeO_Cupredoxin"/>
</dbReference>
<dbReference type="GO" id="GO:0046872">
    <property type="term" value="F:metal ion binding"/>
    <property type="evidence" value="ECO:0007669"/>
    <property type="project" value="UniProtKB-KW"/>
</dbReference>
<gene>
    <name evidence="6" type="ORF">A3F25_01805</name>
</gene>
<accession>A0A1F8G3Z9</accession>
<evidence type="ECO:0000256" key="2">
    <source>
        <dbReference type="ARBA" id="ARBA00023008"/>
    </source>
</evidence>
<dbReference type="PROSITE" id="PS00079">
    <property type="entry name" value="MULTICOPPER_OXIDASE1"/>
    <property type="match status" value="1"/>
</dbReference>
<feature type="region of interest" description="Disordered" evidence="3">
    <location>
        <begin position="47"/>
        <end position="75"/>
    </location>
</feature>
<dbReference type="SUPFAM" id="SSF49503">
    <property type="entry name" value="Cupredoxins"/>
    <property type="match status" value="1"/>
</dbReference>
<comment type="caution">
    <text evidence="6">The sequence shown here is derived from an EMBL/GenBank/DDBJ whole genome shotgun (WGS) entry which is preliminary data.</text>
</comment>
<feature type="transmembrane region" description="Helical" evidence="4">
    <location>
        <begin position="20"/>
        <end position="38"/>
    </location>
</feature>
<dbReference type="STRING" id="1802689.A3F25_01805"/>
<sequence>MENEPVQSMSEMKKNSGKGLWLSVGLIIVVLIVVYVFWGKNRNASDEITTPTPTVSVSTASPTPPSVVTPGTEAPTPTAKTFTVIGKNFSFSPTEIKVKKGDTVKITLQNTGGTHDLVIDEFNVRTPRIKSGETATVEFVADKIGQFEYYCSVTGHRAMGMKGLLIVE</sequence>
<protein>
    <recommendedName>
        <fullName evidence="5">EfeO-type cupredoxin-like domain-containing protein</fullName>
    </recommendedName>
</protein>
<keyword evidence="2" id="KW-0186">Copper</keyword>
<dbReference type="EMBL" id="MGKD01000009">
    <property type="protein sequence ID" value="OGN20052.1"/>
    <property type="molecule type" value="Genomic_DNA"/>
</dbReference>